<gene>
    <name evidence="1" type="ORF">VE01_02943</name>
</gene>
<evidence type="ECO:0000313" key="2">
    <source>
        <dbReference type="Proteomes" id="UP000091956"/>
    </source>
</evidence>
<proteinExistence type="predicted"/>
<protein>
    <submittedName>
        <fullName evidence="1">Uncharacterized protein</fullName>
    </submittedName>
</protein>
<accession>A0A1B8GU95</accession>
<keyword evidence="2" id="KW-1185">Reference proteome</keyword>
<sequence>MEPPHILNLPGDILYKIFAHFQCDKIHRGLFDESMYDDDPQTVKIKLQTIKAARLVCRLFNLFASPLLCSTLRVRLDHVSLDFVDKVSESPHIADGVYNIEIVVDYCPRELATDLLRFGKFRVGELVNRIRGCCAYTMWEIEVNGEGHEDNPDYPHEDYQQTIEYCEKLRSAWLQYVKTADKGSMDAISLEFLHLLIQGHQEYIQKHEEQFQLITNGSFIERLISAMSRMAHCSSVHFIDDVDYYSMPENVSPLAFRDDARELSRFMTSPLSWDYINHLQGGAEILPAKLLWGLPIALYEAGLTLRAMLIRTFPHPNCCPVSYPTTWTNLYDACQHLNVFILERMNLNNSTGPFDPTPRREQALIEQYIGAVLSSEVLEVIKLRFFDSTSTTVSYRVGLLPKAINWPRIKKLTIAHISLSQEELEILCSGLGYMLEDLYLYKIDLRSGNWANALDMLRQRVPKNLQRMRPPYFSELTGGEFGKGNRHLVEGSLDYVFRVKSKNPIRGTSHNVL</sequence>
<dbReference type="RefSeq" id="XP_018133141.1">
    <property type="nucleotide sequence ID" value="XM_018272447.2"/>
</dbReference>
<reference evidence="1 2" key="1">
    <citation type="submission" date="2016-03" db="EMBL/GenBank/DDBJ databases">
        <title>Comparative genomics of Pseudogymnoascus destructans, the fungus causing white-nose syndrome of bats.</title>
        <authorList>
            <person name="Palmer J.M."/>
            <person name="Drees K.P."/>
            <person name="Foster J.T."/>
            <person name="Lindner D.L."/>
        </authorList>
    </citation>
    <scope>NUCLEOTIDE SEQUENCE [LARGE SCALE GENOMIC DNA]</scope>
    <source>
        <strain evidence="1 2">UAMH 10579</strain>
    </source>
</reference>
<dbReference type="OrthoDB" id="3438591at2759"/>
<name>A0A1B8GU95_9PEZI</name>
<dbReference type="STRING" id="342668.A0A1B8GU95"/>
<dbReference type="EMBL" id="KV460212">
    <property type="protein sequence ID" value="OBT99408.1"/>
    <property type="molecule type" value="Genomic_DNA"/>
</dbReference>
<dbReference type="GeneID" id="28836329"/>
<organism evidence="1 2">
    <name type="scientific">Pseudogymnoascus verrucosus</name>
    <dbReference type="NCBI Taxonomy" id="342668"/>
    <lineage>
        <taxon>Eukaryota</taxon>
        <taxon>Fungi</taxon>
        <taxon>Dikarya</taxon>
        <taxon>Ascomycota</taxon>
        <taxon>Pezizomycotina</taxon>
        <taxon>Leotiomycetes</taxon>
        <taxon>Thelebolales</taxon>
        <taxon>Thelebolaceae</taxon>
        <taxon>Pseudogymnoascus</taxon>
    </lineage>
</organism>
<dbReference type="Proteomes" id="UP000091956">
    <property type="component" value="Unassembled WGS sequence"/>
</dbReference>
<evidence type="ECO:0000313" key="1">
    <source>
        <dbReference type="EMBL" id="OBT99408.1"/>
    </source>
</evidence>
<dbReference type="AlphaFoldDB" id="A0A1B8GU95"/>
<reference evidence="2" key="2">
    <citation type="journal article" date="2018" name="Nat. Commun.">
        <title>Extreme sensitivity to ultraviolet light in the fungal pathogen causing white-nose syndrome of bats.</title>
        <authorList>
            <person name="Palmer J.M."/>
            <person name="Drees K.P."/>
            <person name="Foster J.T."/>
            <person name="Lindner D.L."/>
        </authorList>
    </citation>
    <scope>NUCLEOTIDE SEQUENCE [LARGE SCALE GENOMIC DNA]</scope>
    <source>
        <strain evidence="2">UAMH 10579</strain>
    </source>
</reference>